<dbReference type="InterPro" id="IPR015590">
    <property type="entry name" value="Aldehyde_DH_dom"/>
</dbReference>
<proteinExistence type="inferred from homology"/>
<feature type="domain" description="Aldehyde dehydrogenase" evidence="3">
    <location>
        <begin position="1"/>
        <end position="280"/>
    </location>
</feature>
<dbReference type="Pfam" id="PF00171">
    <property type="entry name" value="Aldedh"/>
    <property type="match status" value="1"/>
</dbReference>
<organism evidence="4">
    <name type="scientific">Listeria monocytogenes</name>
    <dbReference type="NCBI Taxonomy" id="1639"/>
    <lineage>
        <taxon>Bacteria</taxon>
        <taxon>Bacillati</taxon>
        <taxon>Bacillota</taxon>
        <taxon>Bacilli</taxon>
        <taxon>Bacillales</taxon>
        <taxon>Listeriaceae</taxon>
        <taxon>Listeria</taxon>
    </lineage>
</organism>
<dbReference type="Gene3D" id="3.40.605.10">
    <property type="entry name" value="Aldehyde Dehydrogenase, Chain A, domain 1"/>
    <property type="match status" value="1"/>
</dbReference>
<dbReference type="InterPro" id="IPR016161">
    <property type="entry name" value="Ald_DH/histidinol_DH"/>
</dbReference>
<dbReference type="EMBL" id="AAMGHL010000010">
    <property type="protein sequence ID" value="EDH0806600.1"/>
    <property type="molecule type" value="Genomic_DNA"/>
</dbReference>
<dbReference type="SUPFAM" id="SSF53720">
    <property type="entry name" value="ALDH-like"/>
    <property type="match status" value="1"/>
</dbReference>
<name>A0A5M2ZK49_LISMN</name>
<dbReference type="InterPro" id="IPR016163">
    <property type="entry name" value="Ald_DH_C"/>
</dbReference>
<evidence type="ECO:0000259" key="3">
    <source>
        <dbReference type="Pfam" id="PF00171"/>
    </source>
</evidence>
<feature type="non-terminal residue" evidence="4">
    <location>
        <position position="1"/>
    </location>
</feature>
<evidence type="ECO:0000256" key="2">
    <source>
        <dbReference type="ARBA" id="ARBA00023002"/>
    </source>
</evidence>
<accession>A0A5M2ZK49</accession>
<comment type="similarity">
    <text evidence="1">Belongs to the aldehyde dehydrogenase family.</text>
</comment>
<evidence type="ECO:0000256" key="1">
    <source>
        <dbReference type="ARBA" id="ARBA00009986"/>
    </source>
</evidence>
<dbReference type="Gene3D" id="3.40.309.10">
    <property type="entry name" value="Aldehyde Dehydrogenase, Chain A, domain 2"/>
    <property type="match status" value="1"/>
</dbReference>
<dbReference type="PANTHER" id="PTHR43353">
    <property type="entry name" value="SUCCINATE-SEMIALDEHYDE DEHYDROGENASE, MITOCHONDRIAL"/>
    <property type="match status" value="1"/>
</dbReference>
<dbReference type="InterPro" id="IPR016162">
    <property type="entry name" value="Ald_DH_N"/>
</dbReference>
<dbReference type="FunFam" id="3.40.309.10:FF:000004">
    <property type="entry name" value="Succinate-semialdehyde dehydrogenase I"/>
    <property type="match status" value="1"/>
</dbReference>
<gene>
    <name evidence="4" type="ORF">GCV55_14230</name>
</gene>
<sequence>PKGVANIVMGSSKEIGETLTDSDDVRKLTFTGSTKVGQTLFKQSAETLKKISLELGGHAPFIVFDDANLDAAVNDLVAAKFRNNGQVCVSPNRIFVAKEIKEKFTKALVAKVEQLKVGNGLDDVNVGPLIREDAIDKIDKQLKNATDKGAKVLTGGGRLTGSDYDKGNFYKPTVLDNVTREMDIFYEETFGPVIPLITFETEDEAIEMANDSEFGLASYFYTKDLARVEKVGAALEYGMVGANEIAISNPETPFGGVKHSGFGRENGHYGMEEYIQVKFINLKYRD</sequence>
<dbReference type="InterPro" id="IPR050740">
    <property type="entry name" value="Aldehyde_DH_Superfamily"/>
</dbReference>
<dbReference type="GO" id="GO:0009450">
    <property type="term" value="P:gamma-aminobutyric acid catabolic process"/>
    <property type="evidence" value="ECO:0007669"/>
    <property type="project" value="TreeGrafter"/>
</dbReference>
<protein>
    <submittedName>
        <fullName evidence="4">Aldehyde dehydrogenase family protein</fullName>
    </submittedName>
</protein>
<keyword evidence="2" id="KW-0560">Oxidoreductase</keyword>
<reference evidence="4" key="1">
    <citation type="submission" date="2019-10" db="EMBL/GenBank/DDBJ databases">
        <authorList>
            <consortium name="GenomeTrakr: Next Generation Sequencing Network for Food Pathogen Tracability"/>
        </authorList>
    </citation>
    <scope>NUCLEOTIDE SEQUENCE</scope>
    <source>
        <strain evidence="4">CFSAN085181</strain>
    </source>
</reference>
<dbReference type="GO" id="GO:0004777">
    <property type="term" value="F:succinate-semialdehyde dehydrogenase (NAD+) activity"/>
    <property type="evidence" value="ECO:0007669"/>
    <property type="project" value="TreeGrafter"/>
</dbReference>
<comment type="caution">
    <text evidence="4">The sequence shown here is derived from an EMBL/GenBank/DDBJ whole genome shotgun (WGS) entry which is preliminary data.</text>
</comment>
<evidence type="ECO:0000313" key="4">
    <source>
        <dbReference type="EMBL" id="EDH0806600.1"/>
    </source>
</evidence>
<dbReference type="AlphaFoldDB" id="A0A5M2ZK49"/>
<dbReference type="PANTHER" id="PTHR43353:SF5">
    <property type="entry name" value="SUCCINATE-SEMIALDEHYDE DEHYDROGENASE, MITOCHONDRIAL"/>
    <property type="match status" value="1"/>
</dbReference>